<protein>
    <submittedName>
        <fullName evidence="5">Homeobox domain-like</fullName>
    </submittedName>
</protein>
<keyword evidence="1" id="KW-0805">Transcription regulation</keyword>
<dbReference type="InterPro" id="IPR029441">
    <property type="entry name" value="Cass2"/>
</dbReference>
<keyword evidence="3" id="KW-0804">Transcription</keyword>
<dbReference type="Pfam" id="PF14526">
    <property type="entry name" value="Cass2"/>
    <property type="match status" value="1"/>
</dbReference>
<dbReference type="InterPro" id="IPR018060">
    <property type="entry name" value="HTH_AraC"/>
</dbReference>
<keyword evidence="5" id="KW-0371">Homeobox</keyword>
<dbReference type="PROSITE" id="PS01124">
    <property type="entry name" value="HTH_ARAC_FAMILY_2"/>
    <property type="match status" value="2"/>
</dbReference>
<evidence type="ECO:0000313" key="6">
    <source>
        <dbReference type="Proteomes" id="UP000217549"/>
    </source>
</evidence>
<dbReference type="KEGG" id="ehl:EHLA_2028"/>
<dbReference type="AlphaFoldDB" id="A0A285PSS8"/>
<dbReference type="EMBL" id="LT907978">
    <property type="protein sequence ID" value="SOB72661.1"/>
    <property type="molecule type" value="Genomic_DNA"/>
</dbReference>
<feature type="domain" description="HTH araC/xylS-type" evidence="4">
    <location>
        <begin position="8"/>
        <end position="105"/>
    </location>
</feature>
<evidence type="ECO:0000259" key="4">
    <source>
        <dbReference type="PROSITE" id="PS01124"/>
    </source>
</evidence>
<name>A0A285PSS8_9FIRM</name>
<evidence type="ECO:0000256" key="2">
    <source>
        <dbReference type="ARBA" id="ARBA00023125"/>
    </source>
</evidence>
<evidence type="ECO:0000313" key="5">
    <source>
        <dbReference type="EMBL" id="SOB72661.1"/>
    </source>
</evidence>
<dbReference type="Proteomes" id="UP000217549">
    <property type="component" value="Chromosome I"/>
</dbReference>
<dbReference type="Gene3D" id="3.20.80.10">
    <property type="entry name" value="Regulatory factor, effector binding domain"/>
    <property type="match status" value="1"/>
</dbReference>
<dbReference type="InterPro" id="IPR011256">
    <property type="entry name" value="Reg_factor_effector_dom_sf"/>
</dbReference>
<organism evidence="5 6">
    <name type="scientific">Anaerobutyricum hallii</name>
    <dbReference type="NCBI Taxonomy" id="39488"/>
    <lineage>
        <taxon>Bacteria</taxon>
        <taxon>Bacillati</taxon>
        <taxon>Bacillota</taxon>
        <taxon>Clostridia</taxon>
        <taxon>Lachnospirales</taxon>
        <taxon>Lachnospiraceae</taxon>
        <taxon>Anaerobutyricum</taxon>
    </lineage>
</organism>
<reference evidence="6" key="1">
    <citation type="submission" date="2017-09" db="EMBL/GenBank/DDBJ databases">
        <authorList>
            <person name="Shetty A S."/>
        </authorList>
    </citation>
    <scope>NUCLEOTIDE SEQUENCE [LARGE SCALE GENOMIC DNA]</scope>
</reference>
<dbReference type="GO" id="GO:0043565">
    <property type="term" value="F:sequence-specific DNA binding"/>
    <property type="evidence" value="ECO:0007669"/>
    <property type="project" value="InterPro"/>
</dbReference>
<dbReference type="InterPro" id="IPR050959">
    <property type="entry name" value="MarA-like"/>
</dbReference>
<dbReference type="SUPFAM" id="SSF46689">
    <property type="entry name" value="Homeodomain-like"/>
    <property type="match status" value="2"/>
</dbReference>
<dbReference type="PANTHER" id="PTHR47504">
    <property type="entry name" value="RIGHT ORIGIN-BINDING PROTEIN"/>
    <property type="match status" value="1"/>
</dbReference>
<dbReference type="InterPro" id="IPR009057">
    <property type="entry name" value="Homeodomain-like_sf"/>
</dbReference>
<dbReference type="PANTHER" id="PTHR47504:SF6">
    <property type="entry name" value="ARAC-FAMILY TRANSCRIPTIONAL REGULATOR"/>
    <property type="match status" value="1"/>
</dbReference>
<evidence type="ECO:0000256" key="1">
    <source>
        <dbReference type="ARBA" id="ARBA00023015"/>
    </source>
</evidence>
<dbReference type="GO" id="GO:0003700">
    <property type="term" value="F:DNA-binding transcription factor activity"/>
    <property type="evidence" value="ECO:0007669"/>
    <property type="project" value="InterPro"/>
</dbReference>
<keyword evidence="6" id="KW-1185">Reference proteome</keyword>
<dbReference type="Pfam" id="PF12833">
    <property type="entry name" value="HTH_18"/>
    <property type="match status" value="2"/>
</dbReference>
<dbReference type="RefSeq" id="WP_096240628.1">
    <property type="nucleotide sequence ID" value="NZ_LT907978.1"/>
</dbReference>
<sequence>MIEEEKMEKITIFILNNIKKKITQEDAARVMGYGTNAFKKHFSDYFETSFGKFVKMLRMRCAAQDVYDSFKSLSSISEEYGYQSKQFFSVFRNEIGMNPKQFQKRGTMIPDMPCKKKINGHPMRMEYKKMEPVTIQSYPQPVTDIDSKWLFCAYPFSNRTGIFDLSKPEKQYGILWHDIQSTNQMAYFLGTEVDNEEECPEGMERISTMGGNYAVFTVERGADYYDIVQTMKALSWYVFRIWRVLNKKKMVKMGFTYEAFDAEHIYLYIPLSSGVGGIELEKDRGKTVEQIALYVDENIQNELTVEKVAKHFGYSVYYCQDRFQACYNVSLEKYIRQKQLYLQAAMLKNNDITEQELCTQYHYSDISQFQKAFRREFKVRPEDYHMVNLELIDIKDYYSENFSQLKMSVQKMNEQYFAGKTIQSWEDQKYLNSDVTDLAGFWMIHDYPEMGDRDWRCNLKEGEKIALYAKKQMEGQSKNIYDYVLGPVMKEKDCKIPEKMCIYPIQGGKYAVFESLQEKDDPEKIPELIRLIVRCIDQVWIYDNWRRTDFQKRIAFLYYKNEKIFYYIPIK</sequence>
<keyword evidence="2 5" id="KW-0238">DNA-binding</keyword>
<dbReference type="PROSITE" id="PS00041">
    <property type="entry name" value="HTH_ARAC_FAMILY_1"/>
    <property type="match status" value="1"/>
</dbReference>
<dbReference type="Gene3D" id="1.10.10.60">
    <property type="entry name" value="Homeodomain-like"/>
    <property type="match status" value="3"/>
</dbReference>
<dbReference type="InterPro" id="IPR018062">
    <property type="entry name" value="HTH_AraC-typ_CS"/>
</dbReference>
<evidence type="ECO:0000256" key="3">
    <source>
        <dbReference type="ARBA" id="ARBA00023163"/>
    </source>
</evidence>
<accession>A0A285PSS8</accession>
<gene>
    <name evidence="5" type="ORF">EHLA_2028</name>
</gene>
<proteinExistence type="predicted"/>
<dbReference type="SMART" id="SM00342">
    <property type="entry name" value="HTH_ARAC"/>
    <property type="match status" value="2"/>
</dbReference>
<feature type="domain" description="HTH araC/xylS-type" evidence="4">
    <location>
        <begin position="289"/>
        <end position="387"/>
    </location>
</feature>